<dbReference type="GO" id="GO:0043828">
    <property type="term" value="F:tRNA 2-selenouridine synthase activity"/>
    <property type="evidence" value="ECO:0007669"/>
    <property type="project" value="InterPro"/>
</dbReference>
<dbReference type="InterPro" id="IPR017582">
    <property type="entry name" value="SelU"/>
</dbReference>
<sequence length="347" mass="39664">MTDGREISLSYILEKGLSHFNLVDVRSEGEFAEDCIPTALNIPLLKNEERARVGTCYVQTGPREAKLLGVDIVSPKLPQLIRQYMDIKDSRMLVVYCWRGGLRSGSTAGLLTLAGLVVHRLEGGYKYFRNHINSFFQNFSPDYSFINLYGPTGCGKTAILRALESGARVLDLEKAAAHKGSNFGDVDEPDYKNVTQKNFESKIWYKLYSGKEGVYLAEAESMKIGKVSIPRSLFNRMREGKSVVAEVSLDARIRFTVDNYKPELYKDEILCSLLRLKKYIGTAKTEELARLLNQKDYETFTQILLESYYDPLYMRSIPEKPDYVIRYENIEDGRKQLEQIYLENTDT</sequence>
<dbReference type="AlphaFoldDB" id="A0A4R1KC06"/>
<dbReference type="PANTHER" id="PTHR30401">
    <property type="entry name" value="TRNA 2-SELENOURIDINE SYNTHASE"/>
    <property type="match status" value="1"/>
</dbReference>
<dbReference type="Proteomes" id="UP000294614">
    <property type="component" value="Unassembled WGS sequence"/>
</dbReference>
<keyword evidence="1" id="KW-0711">Selenium</keyword>
<dbReference type="InterPro" id="IPR058840">
    <property type="entry name" value="AAA_SelU"/>
</dbReference>
<accession>A0A4R1KC06</accession>
<dbReference type="PANTHER" id="PTHR30401:SF0">
    <property type="entry name" value="TRNA 2-SELENOURIDINE SYNTHASE"/>
    <property type="match status" value="1"/>
</dbReference>
<evidence type="ECO:0000313" key="3">
    <source>
        <dbReference type="EMBL" id="TCK62066.1"/>
    </source>
</evidence>
<dbReference type="PROSITE" id="PS50206">
    <property type="entry name" value="RHODANESE_3"/>
    <property type="match status" value="1"/>
</dbReference>
<dbReference type="NCBIfam" id="NF008752">
    <property type="entry name" value="PRK11784.1-4"/>
    <property type="match status" value="1"/>
</dbReference>
<dbReference type="Pfam" id="PF26341">
    <property type="entry name" value="AAA_SelU"/>
    <property type="match status" value="1"/>
</dbReference>
<gene>
    <name evidence="3" type="ORF">C8D98_0576</name>
</gene>
<reference evidence="3 4" key="1">
    <citation type="submission" date="2019-03" db="EMBL/GenBank/DDBJ databases">
        <title>Genomic Encyclopedia of Type Strains, Phase IV (KMG-IV): sequencing the most valuable type-strain genomes for metagenomic binning, comparative biology and taxonomic classification.</title>
        <authorList>
            <person name="Goeker M."/>
        </authorList>
    </citation>
    <scope>NUCLEOTIDE SEQUENCE [LARGE SCALE GENOMIC DNA]</scope>
    <source>
        <strain evidence="3 4">DSM 24984</strain>
    </source>
</reference>
<evidence type="ECO:0000256" key="1">
    <source>
        <dbReference type="ARBA" id="ARBA00023266"/>
    </source>
</evidence>
<dbReference type="OrthoDB" id="9808735at2"/>
<evidence type="ECO:0000313" key="4">
    <source>
        <dbReference type="Proteomes" id="UP000294614"/>
    </source>
</evidence>
<dbReference type="SUPFAM" id="SSF52821">
    <property type="entry name" value="Rhodanese/Cell cycle control phosphatase"/>
    <property type="match status" value="1"/>
</dbReference>
<dbReference type="SUPFAM" id="SSF52540">
    <property type="entry name" value="P-loop containing nucleoside triphosphate hydrolases"/>
    <property type="match status" value="1"/>
</dbReference>
<dbReference type="SMART" id="SM00450">
    <property type="entry name" value="RHOD"/>
    <property type="match status" value="1"/>
</dbReference>
<feature type="domain" description="Rhodanese" evidence="2">
    <location>
        <begin position="16"/>
        <end position="137"/>
    </location>
</feature>
<organism evidence="3 4">
    <name type="scientific">Seleniivibrio woodruffii</name>
    <dbReference type="NCBI Taxonomy" id="1078050"/>
    <lineage>
        <taxon>Bacteria</taxon>
        <taxon>Pseudomonadati</taxon>
        <taxon>Deferribacterota</taxon>
        <taxon>Deferribacteres</taxon>
        <taxon>Deferribacterales</taxon>
        <taxon>Geovibrionaceae</taxon>
        <taxon>Seleniivibrio</taxon>
    </lineage>
</organism>
<dbReference type="NCBIfam" id="TIGR03167">
    <property type="entry name" value="tRNA_sel_U_synt"/>
    <property type="match status" value="1"/>
</dbReference>
<dbReference type="RefSeq" id="WP_132871829.1">
    <property type="nucleotide sequence ID" value="NZ_SMGG01000003.1"/>
</dbReference>
<dbReference type="InterPro" id="IPR036873">
    <property type="entry name" value="Rhodanese-like_dom_sf"/>
</dbReference>
<protein>
    <submittedName>
        <fullName evidence="3">tRNA 2-selenouridine synthase</fullName>
    </submittedName>
</protein>
<name>A0A4R1KC06_9BACT</name>
<dbReference type="Gene3D" id="3.40.250.10">
    <property type="entry name" value="Rhodanese-like domain"/>
    <property type="match status" value="1"/>
</dbReference>
<keyword evidence="4" id="KW-1185">Reference proteome</keyword>
<comment type="caution">
    <text evidence="3">The sequence shown here is derived from an EMBL/GenBank/DDBJ whole genome shotgun (WGS) entry which is preliminary data.</text>
</comment>
<dbReference type="InterPro" id="IPR001763">
    <property type="entry name" value="Rhodanese-like_dom"/>
</dbReference>
<dbReference type="GO" id="GO:0002098">
    <property type="term" value="P:tRNA wobble uridine modification"/>
    <property type="evidence" value="ECO:0007669"/>
    <property type="project" value="InterPro"/>
</dbReference>
<dbReference type="NCBIfam" id="NF008750">
    <property type="entry name" value="PRK11784.1-2"/>
    <property type="match status" value="1"/>
</dbReference>
<evidence type="ECO:0000259" key="2">
    <source>
        <dbReference type="PROSITE" id="PS50206"/>
    </source>
</evidence>
<dbReference type="EMBL" id="SMGG01000003">
    <property type="protein sequence ID" value="TCK62066.1"/>
    <property type="molecule type" value="Genomic_DNA"/>
</dbReference>
<proteinExistence type="predicted"/>
<dbReference type="Pfam" id="PF00581">
    <property type="entry name" value="Rhodanese"/>
    <property type="match status" value="1"/>
</dbReference>
<dbReference type="InterPro" id="IPR027417">
    <property type="entry name" value="P-loop_NTPase"/>
</dbReference>